<keyword evidence="3" id="KW-1185">Reference proteome</keyword>
<protein>
    <submittedName>
        <fullName evidence="2">Uncharacterized protein</fullName>
    </submittedName>
</protein>
<feature type="chain" id="PRO_5016234456" evidence="1">
    <location>
        <begin position="17"/>
        <end position="108"/>
    </location>
</feature>
<keyword evidence="1" id="KW-0732">Signal</keyword>
<dbReference type="AlphaFoldDB" id="A0A319DT55"/>
<feature type="signal peptide" evidence="1">
    <location>
        <begin position="1"/>
        <end position="16"/>
    </location>
</feature>
<dbReference type="Proteomes" id="UP000248423">
    <property type="component" value="Unassembled WGS sequence"/>
</dbReference>
<accession>A0A319DT55</accession>
<dbReference type="VEuPathDB" id="FungiDB:BO78DRAFT_424312"/>
<organism evidence="2 3">
    <name type="scientific">Aspergillus sclerotiicarbonarius (strain CBS 121057 / IBT 28362)</name>
    <dbReference type="NCBI Taxonomy" id="1448318"/>
    <lineage>
        <taxon>Eukaryota</taxon>
        <taxon>Fungi</taxon>
        <taxon>Dikarya</taxon>
        <taxon>Ascomycota</taxon>
        <taxon>Pezizomycotina</taxon>
        <taxon>Eurotiomycetes</taxon>
        <taxon>Eurotiomycetidae</taxon>
        <taxon>Eurotiales</taxon>
        <taxon>Aspergillaceae</taxon>
        <taxon>Aspergillus</taxon>
        <taxon>Aspergillus subgen. Circumdati</taxon>
    </lineage>
</organism>
<evidence type="ECO:0000313" key="3">
    <source>
        <dbReference type="Proteomes" id="UP000248423"/>
    </source>
</evidence>
<evidence type="ECO:0000256" key="1">
    <source>
        <dbReference type="SAM" id="SignalP"/>
    </source>
</evidence>
<reference evidence="2 3" key="1">
    <citation type="submission" date="2018-02" db="EMBL/GenBank/DDBJ databases">
        <title>The genomes of Aspergillus section Nigri reveals drivers in fungal speciation.</title>
        <authorList>
            <consortium name="DOE Joint Genome Institute"/>
            <person name="Vesth T.C."/>
            <person name="Nybo J."/>
            <person name="Theobald S."/>
            <person name="Brandl J."/>
            <person name="Frisvad J.C."/>
            <person name="Nielsen K.F."/>
            <person name="Lyhne E.K."/>
            <person name="Kogle M.E."/>
            <person name="Kuo A."/>
            <person name="Riley R."/>
            <person name="Clum A."/>
            <person name="Nolan M."/>
            <person name="Lipzen A."/>
            <person name="Salamov A."/>
            <person name="Henrissat B."/>
            <person name="Wiebenga A."/>
            <person name="De vries R.P."/>
            <person name="Grigoriev I.V."/>
            <person name="Mortensen U.H."/>
            <person name="Andersen M.R."/>
            <person name="Baker S.E."/>
        </authorList>
    </citation>
    <scope>NUCLEOTIDE SEQUENCE [LARGE SCALE GENOMIC DNA]</scope>
    <source>
        <strain evidence="2 3">CBS 121057</strain>
    </source>
</reference>
<gene>
    <name evidence="2" type="ORF">BO78DRAFT_424312</name>
</gene>
<name>A0A319DT55_ASPSB</name>
<dbReference type="EMBL" id="KZ826443">
    <property type="protein sequence ID" value="PYI00610.1"/>
    <property type="molecule type" value="Genomic_DNA"/>
</dbReference>
<proteinExistence type="predicted"/>
<evidence type="ECO:0000313" key="2">
    <source>
        <dbReference type="EMBL" id="PYI00610.1"/>
    </source>
</evidence>
<sequence>MRFAPLILTFLASSLAIVATPAENKEAAAAACPKDSNCGVCFLFPLVNTISDRSLGTFIRLATAPAAASAVIIFLALKASVRFKVEAEMENRAGKFLISPLSVLVGRG</sequence>